<keyword evidence="6 14" id="KW-0378">Hydrolase</keyword>
<evidence type="ECO:0000256" key="7">
    <source>
        <dbReference type="ARBA" id="ARBA00022806"/>
    </source>
</evidence>
<name>A0ABW2PU65_9BACL</name>
<keyword evidence="9 14" id="KW-0067">ATP-binding</keyword>
<evidence type="ECO:0000313" key="16">
    <source>
        <dbReference type="EMBL" id="MFC7391836.1"/>
    </source>
</evidence>
<dbReference type="InterPro" id="IPR014017">
    <property type="entry name" value="DNA_helicase_UvrD-like_C"/>
</dbReference>
<comment type="subunit">
    <text evidence="14">Heterodimer of AddA and AddB.</text>
</comment>
<feature type="binding site" evidence="14">
    <location>
        <position position="1121"/>
    </location>
    <ligand>
        <name>[4Fe-4S] cluster</name>
        <dbReference type="ChEBI" id="CHEBI:49883"/>
    </ligand>
</feature>
<comment type="cofactor">
    <cofactor evidence="14">
        <name>[4Fe-4S] cluster</name>
        <dbReference type="ChEBI" id="CHEBI:49883"/>
    </cofactor>
    <text evidence="14">Binds 1 [4Fe-4S] cluster.</text>
</comment>
<dbReference type="Gene3D" id="3.40.50.300">
    <property type="entry name" value="P-loop containing nucleotide triphosphate hydrolases"/>
    <property type="match status" value="3"/>
</dbReference>
<keyword evidence="5 14" id="KW-0227">DNA damage</keyword>
<evidence type="ECO:0000256" key="11">
    <source>
        <dbReference type="ARBA" id="ARBA00023014"/>
    </source>
</evidence>
<keyword evidence="11 14" id="KW-0411">Iron-sulfur</keyword>
<dbReference type="EC" id="3.1.-.-" evidence="14"/>
<feature type="binding site" evidence="14">
    <location>
        <position position="1124"/>
    </location>
    <ligand>
        <name>[4Fe-4S] cluster</name>
        <dbReference type="ChEBI" id="CHEBI:49883"/>
    </ligand>
</feature>
<comment type="caution">
    <text evidence="16">The sequence shown here is derived from an EMBL/GenBank/DDBJ whole genome shotgun (WGS) entry which is preliminary data.</text>
</comment>
<evidence type="ECO:0000256" key="2">
    <source>
        <dbReference type="ARBA" id="ARBA00022722"/>
    </source>
</evidence>
<keyword evidence="3 14" id="KW-0479">Metal-binding</keyword>
<keyword evidence="7 14" id="KW-0347">Helicase</keyword>
<evidence type="ECO:0000259" key="15">
    <source>
        <dbReference type="PROSITE" id="PS51217"/>
    </source>
</evidence>
<comment type="miscellaneous">
    <text evidence="14">Despite having conserved helicase domains, this subunit does not have helicase activity.</text>
</comment>
<evidence type="ECO:0000256" key="9">
    <source>
        <dbReference type="ARBA" id="ARBA00022840"/>
    </source>
</evidence>
<evidence type="ECO:0000256" key="5">
    <source>
        <dbReference type="ARBA" id="ARBA00022763"/>
    </source>
</evidence>
<dbReference type="EMBL" id="JBHTCO010000002">
    <property type="protein sequence ID" value="MFC7391836.1"/>
    <property type="molecule type" value="Genomic_DNA"/>
</dbReference>
<dbReference type="Pfam" id="PF21445">
    <property type="entry name" value="ADDB_N"/>
    <property type="match status" value="1"/>
</dbReference>
<keyword evidence="4 14" id="KW-0547">Nucleotide-binding</keyword>
<dbReference type="NCBIfam" id="TIGR02773">
    <property type="entry name" value="addB_Gpos"/>
    <property type="match status" value="1"/>
</dbReference>
<feature type="binding site" evidence="14">
    <location>
        <position position="802"/>
    </location>
    <ligand>
        <name>[4Fe-4S] cluster</name>
        <dbReference type="ChEBI" id="CHEBI:49883"/>
    </ligand>
</feature>
<evidence type="ECO:0000256" key="8">
    <source>
        <dbReference type="ARBA" id="ARBA00022839"/>
    </source>
</evidence>
<evidence type="ECO:0000313" key="17">
    <source>
        <dbReference type="Proteomes" id="UP001596505"/>
    </source>
</evidence>
<sequence length="1169" mass="134976">MSLRFILGRAGTGKTKYCFEEVRNVLRQTPDGPPLIYIVPDQMTFETEYEIAKTPDLKGMTRFNVYSFSRLALRVLQQAGGITRYHLNRSGMMMVIRKIIEHHKDELRVFQKASEQKGFYDVLHTTITEFKQYCLTPGDLYRKYERLEEAAGESGEKLLKDKLYDMQFIYTQLENALLNKYVDSEDYLKLFIEKADQTTFFQDAEVWIDGFDSFTPREIEALVMLMKQAKHVTVTLTVDRAYDDIHPGELSLFRKTAQTYRQIRQSATDHSINIQEPVLLNESIRFNEPALNHLEKYYERRPAAEAYSGQAICLSEAVNRREEIEQAARDVLRLVRDEGLRYRDIAVLVRDLSIYHELTETIFKDYQIPVFIDQKRPMRHHSLIEFIRSAIDVIQQNWRYEPVFRCIKTDLIFPFDADLHQMREQMDGLENYCISYGIYGGAWKQNKPWQYRQYRGLREKETKQTDEELDYQKEINRLRELIREPLLEFESDMKAAKTILDKCTVLYEFLLGLSVPEKIERLRNQAEASGRLDEAREHDQVWGALMDCLDQFVEAAGSEEMSLEIFAKVLDTGLDSLHFSLVPPALDQVLVGSIDRTRLSNTKAVFILGANEGILPAKPDEDHVFSDEDRQLLEDYGIHLAEGTRSQILDEEFLIYRAMTSASDKLFISYPLAAEDGQSLMASPLIGRLKSIFPDINVRFIPAEPHEVIEEKQLNFVTTPGKTIGRLASQIRQWDKGYPVADLWWDVYNWYTESDQWSRKSRNILSSLFYQNQERLNPDTAKSLFGTTIRASVSRMELFNACPFAQFASYGLRLKEREVYRLEAPDIGELFHSAIKLMTEALMKDKRSWADVSVSECEEMAFNTVNRLAPKLQREILLSSHRHQYLQHKLEQVIIRAAKVMRQHAMVSGFSPVGLELPFGPKQPIPPLTFELPNGCRMELAGRIDRVDKGEGNTGMLLRIIDYKSSAKDLSLTDIYFGLALQMITYLDVILTFAKDWLGAEATPAGVLYFHVHNPMLNETKKLTESDLEYELMKQFKMRGLILADEEVAKLMDQSMASKSDILPVSLKKDGGFMKYSSVADDESFQTLRRYVRQVIIAAGTSITEGNIRISPYKLKDKTPCQYCSFKSVCQFDQSQNDNNYRQLRKENDEDILRKMIADGGADSGNAKE</sequence>
<accession>A0ABW2PU65</accession>
<reference evidence="17" key="1">
    <citation type="journal article" date="2019" name="Int. J. Syst. Evol. Microbiol.">
        <title>The Global Catalogue of Microorganisms (GCM) 10K type strain sequencing project: providing services to taxonomists for standard genome sequencing and annotation.</title>
        <authorList>
            <consortium name="The Broad Institute Genomics Platform"/>
            <consortium name="The Broad Institute Genome Sequencing Center for Infectious Disease"/>
            <person name="Wu L."/>
            <person name="Ma J."/>
        </authorList>
    </citation>
    <scope>NUCLEOTIDE SEQUENCE [LARGE SCALE GENOMIC DNA]</scope>
    <source>
        <strain evidence="17">CGMCC 1.16305</strain>
    </source>
</reference>
<evidence type="ECO:0000256" key="6">
    <source>
        <dbReference type="ARBA" id="ARBA00022801"/>
    </source>
</evidence>
<dbReference type="RefSeq" id="WP_380963218.1">
    <property type="nucleotide sequence ID" value="NZ_JBHTCO010000002.1"/>
</dbReference>
<dbReference type="Pfam" id="PF12705">
    <property type="entry name" value="PDDEXK_1"/>
    <property type="match status" value="1"/>
</dbReference>
<organism evidence="16 17">
    <name type="scientific">Scopulibacillus cellulosilyticus</name>
    <dbReference type="NCBI Taxonomy" id="2665665"/>
    <lineage>
        <taxon>Bacteria</taxon>
        <taxon>Bacillati</taxon>
        <taxon>Bacillota</taxon>
        <taxon>Bacilli</taxon>
        <taxon>Bacillales</taxon>
        <taxon>Sporolactobacillaceae</taxon>
        <taxon>Scopulibacillus</taxon>
    </lineage>
</organism>
<dbReference type="HAMAP" id="MF_01452">
    <property type="entry name" value="AddB_type1"/>
    <property type="match status" value="1"/>
</dbReference>
<evidence type="ECO:0000256" key="13">
    <source>
        <dbReference type="ARBA" id="ARBA00023204"/>
    </source>
</evidence>
<dbReference type="PANTHER" id="PTHR30591">
    <property type="entry name" value="RECBCD ENZYME SUBUNIT RECC"/>
    <property type="match status" value="1"/>
</dbReference>
<dbReference type="InterPro" id="IPR027417">
    <property type="entry name" value="P-loop_NTPase"/>
</dbReference>
<evidence type="ECO:0000256" key="12">
    <source>
        <dbReference type="ARBA" id="ARBA00023125"/>
    </source>
</evidence>
<proteinExistence type="inferred from homology"/>
<dbReference type="Gene3D" id="6.10.140.1030">
    <property type="match status" value="1"/>
</dbReference>
<dbReference type="GO" id="GO:0016787">
    <property type="term" value="F:hydrolase activity"/>
    <property type="evidence" value="ECO:0007669"/>
    <property type="project" value="UniProtKB-KW"/>
</dbReference>
<dbReference type="PANTHER" id="PTHR30591:SF1">
    <property type="entry name" value="RECBCD ENZYME SUBUNIT RECC"/>
    <property type="match status" value="1"/>
</dbReference>
<comment type="function">
    <text evidence="14">The heterodimer acts as both an ATP-dependent DNA helicase and an ATP-dependent, dual-direction single-stranded exonuclease. Recognizes the chi site generating a DNA molecule suitable for the initiation of homologous recombination. The AddB subunit has 5' -&gt; 3' nuclease activity but not helicase activity.</text>
</comment>
<feature type="binding site" evidence="14">
    <location>
        <position position="1130"/>
    </location>
    <ligand>
        <name>[4Fe-4S] cluster</name>
        <dbReference type="ChEBI" id="CHEBI:49883"/>
    </ligand>
</feature>
<comment type="cofactor">
    <cofactor evidence="14">
        <name>Mg(2+)</name>
        <dbReference type="ChEBI" id="CHEBI:18420"/>
    </cofactor>
</comment>
<dbReference type="Proteomes" id="UP001596505">
    <property type="component" value="Unassembled WGS sequence"/>
</dbReference>
<keyword evidence="13 14" id="KW-0234">DNA repair</keyword>
<comment type="similarity">
    <text evidence="14">Belongs to the helicase family. AddB/RexB type 1 subfamily.</text>
</comment>
<keyword evidence="1 14" id="KW-0004">4Fe-4S</keyword>
<keyword evidence="10 14" id="KW-0408">Iron</keyword>
<evidence type="ECO:0000256" key="10">
    <source>
        <dbReference type="ARBA" id="ARBA00023004"/>
    </source>
</evidence>
<dbReference type="SUPFAM" id="SSF52540">
    <property type="entry name" value="P-loop containing nucleoside triphosphate hydrolases"/>
    <property type="match status" value="1"/>
</dbReference>
<keyword evidence="12 14" id="KW-0238">DNA-binding</keyword>
<dbReference type="InterPro" id="IPR038726">
    <property type="entry name" value="PDDEXK_AddAB-type"/>
</dbReference>
<keyword evidence="17" id="KW-1185">Reference proteome</keyword>
<dbReference type="GO" id="GO:0003678">
    <property type="term" value="F:DNA helicase activity"/>
    <property type="evidence" value="ECO:0007669"/>
    <property type="project" value="UniProtKB-EC"/>
</dbReference>
<evidence type="ECO:0000256" key="1">
    <source>
        <dbReference type="ARBA" id="ARBA00022485"/>
    </source>
</evidence>
<evidence type="ECO:0000256" key="4">
    <source>
        <dbReference type="ARBA" id="ARBA00022741"/>
    </source>
</evidence>
<dbReference type="InterPro" id="IPR011604">
    <property type="entry name" value="PDDEXK-like_dom_sf"/>
</dbReference>
<gene>
    <name evidence="14 16" type="primary">addB</name>
    <name evidence="16" type="ORF">ACFQRG_02355</name>
</gene>
<protein>
    <recommendedName>
        <fullName evidence="14">ATP-dependent helicase/deoxyribonuclease subunit B</fullName>
        <ecNumber evidence="14">3.1.-.-</ecNumber>
    </recommendedName>
    <alternativeName>
        <fullName evidence="14">ATP-dependent helicase/nuclease subunit AddB</fullName>
    </alternativeName>
</protein>
<dbReference type="InterPro" id="IPR049035">
    <property type="entry name" value="ADDB_N"/>
</dbReference>
<feature type="domain" description="UvrD-like helicase C-terminal" evidence="15">
    <location>
        <begin position="281"/>
        <end position="587"/>
    </location>
</feature>
<evidence type="ECO:0000256" key="14">
    <source>
        <dbReference type="HAMAP-Rule" id="MF_01452"/>
    </source>
</evidence>
<keyword evidence="8 14" id="KW-0269">Exonuclease</keyword>
<evidence type="ECO:0000256" key="3">
    <source>
        <dbReference type="ARBA" id="ARBA00022723"/>
    </source>
</evidence>
<dbReference type="InterPro" id="IPR014140">
    <property type="entry name" value="DNA_helicase_suAddB"/>
</dbReference>
<keyword evidence="2 14" id="KW-0540">Nuclease</keyword>
<dbReference type="PROSITE" id="PS51217">
    <property type="entry name" value="UVRD_HELICASE_CTER"/>
    <property type="match status" value="1"/>
</dbReference>
<dbReference type="Gene3D" id="3.90.320.10">
    <property type="match status" value="1"/>
</dbReference>